<keyword evidence="3" id="KW-1185">Reference proteome</keyword>
<evidence type="ECO:0000313" key="2">
    <source>
        <dbReference type="EMBL" id="KIH59126.1"/>
    </source>
</evidence>
<dbReference type="InterPro" id="IPR046341">
    <property type="entry name" value="SET_dom_sf"/>
</dbReference>
<dbReference type="InterPro" id="IPR001214">
    <property type="entry name" value="SET_dom"/>
</dbReference>
<feature type="domain" description="SET" evidence="1">
    <location>
        <begin position="167"/>
        <end position="308"/>
    </location>
</feature>
<organism evidence="2 3">
    <name type="scientific">Ancylostoma duodenale</name>
    <dbReference type="NCBI Taxonomy" id="51022"/>
    <lineage>
        <taxon>Eukaryota</taxon>
        <taxon>Metazoa</taxon>
        <taxon>Ecdysozoa</taxon>
        <taxon>Nematoda</taxon>
        <taxon>Chromadorea</taxon>
        <taxon>Rhabditida</taxon>
        <taxon>Rhabditina</taxon>
        <taxon>Rhabditomorpha</taxon>
        <taxon>Strongyloidea</taxon>
        <taxon>Ancylostomatidae</taxon>
        <taxon>Ancylostomatinae</taxon>
        <taxon>Ancylostoma</taxon>
    </lineage>
</organism>
<dbReference type="Pfam" id="PF21549">
    <property type="entry name" value="PRDM2_PR"/>
    <property type="match status" value="2"/>
</dbReference>
<dbReference type="Proteomes" id="UP000054047">
    <property type="component" value="Unassembled WGS sequence"/>
</dbReference>
<evidence type="ECO:0000313" key="3">
    <source>
        <dbReference type="Proteomes" id="UP000054047"/>
    </source>
</evidence>
<dbReference type="OrthoDB" id="40579at2759"/>
<protein>
    <recommendedName>
        <fullName evidence="1">SET domain-containing protein</fullName>
    </recommendedName>
</protein>
<dbReference type="PROSITE" id="PS50280">
    <property type="entry name" value="SET"/>
    <property type="match status" value="1"/>
</dbReference>
<dbReference type="AlphaFoldDB" id="A0A0C2GQ71"/>
<evidence type="ECO:0000259" key="1">
    <source>
        <dbReference type="PROSITE" id="PS50280"/>
    </source>
</evidence>
<sequence>MTAVSYTIEPIEGRDAIQKNFVKLPERAANYSNRHVTLNERFSIIERGYYLKPVELLPPSTPPKVSLVSLKAVSREELMANTVAKWEKKQAEEQRRLAKFSDEELATFGNALKESDIDPDGDDFIHCDRCNCYYRASCKEHPLFWVKDREPAKSSKPEDRARNTAPAFISIKTSSIPNAGMGAFAEACIPVGMVFGPYQGILIDDASEAEKDGYCWELSIMPVTSDDRLSDEKGRREGVLIFAGWEGRPYWRNGRTGPHGGGGKLHAKRGGHYDDKEQNLLAFQYCGGVYYRVIRPIKIKDELLVWYGKKFGKSLGVFTTLRSIKKPTTAANKNPFIL</sequence>
<dbReference type="EMBL" id="KN732311">
    <property type="protein sequence ID" value="KIH59126.1"/>
    <property type="molecule type" value="Genomic_DNA"/>
</dbReference>
<proteinExistence type="predicted"/>
<reference evidence="2 3" key="1">
    <citation type="submission" date="2013-12" db="EMBL/GenBank/DDBJ databases">
        <title>Draft genome of the parsitic nematode Ancylostoma duodenale.</title>
        <authorList>
            <person name="Mitreva M."/>
        </authorList>
    </citation>
    <scope>NUCLEOTIDE SEQUENCE [LARGE SCALE GENOMIC DNA]</scope>
    <source>
        <strain evidence="2 3">Zhejiang</strain>
    </source>
</reference>
<accession>A0A0C2GQ71</accession>
<dbReference type="Gene3D" id="2.170.270.10">
    <property type="entry name" value="SET domain"/>
    <property type="match status" value="2"/>
</dbReference>
<name>A0A0C2GQ71_9BILA</name>
<dbReference type="SUPFAM" id="SSF82199">
    <property type="entry name" value="SET domain"/>
    <property type="match status" value="1"/>
</dbReference>
<gene>
    <name evidence="2" type="ORF">ANCDUO_10658</name>
</gene>